<dbReference type="Pfam" id="PF00156">
    <property type="entry name" value="Pribosyltran"/>
    <property type="match status" value="1"/>
</dbReference>
<dbReference type="CDD" id="cd06223">
    <property type="entry name" value="PRTases_typeI"/>
    <property type="match status" value="1"/>
</dbReference>
<dbReference type="Proteomes" id="UP000199604">
    <property type="component" value="Unassembled WGS sequence"/>
</dbReference>
<gene>
    <name evidence="3" type="ORF">SAMN05660845_1655</name>
</gene>
<dbReference type="PANTHER" id="PTHR47505:SF1">
    <property type="entry name" value="DNA UTILIZATION PROTEIN YHGH"/>
    <property type="match status" value="1"/>
</dbReference>
<sequence length="227" mass="25895">MLKKLIKLFFPNVCSGCSEMLLQNEDTICISCRHNLPLTTDFLRSGNESFKKFYGRIPVEHVSAMLYYHKKGIAQQLIHNLKYRNHQKIGFILGNWYANELNDIQILQNIDYIIPVPLHKKRLKERGYNQVTTFGNAIANGLKKEFDDTVLVRNEYAVTQSKKNLINRNSVSENTFQVQFSNIHHNKHFLLIDDVLTTGATLEACGKAVLQIPGAKLSIVTIAMSQS</sequence>
<evidence type="ECO:0000256" key="1">
    <source>
        <dbReference type="ARBA" id="ARBA00008007"/>
    </source>
</evidence>
<dbReference type="AlphaFoldDB" id="A0A1I0YF14"/>
<evidence type="ECO:0000313" key="4">
    <source>
        <dbReference type="Proteomes" id="UP000199604"/>
    </source>
</evidence>
<dbReference type="OrthoDB" id="9779910at2"/>
<dbReference type="RefSeq" id="WP_091476030.1">
    <property type="nucleotide sequence ID" value="NZ_FOJT01000004.1"/>
</dbReference>
<accession>A0A1I0YF14</accession>
<dbReference type="InterPro" id="IPR051910">
    <property type="entry name" value="ComF/GntX_DNA_util-trans"/>
</dbReference>
<dbReference type="EMBL" id="FOJT01000004">
    <property type="protein sequence ID" value="SFB10958.1"/>
    <property type="molecule type" value="Genomic_DNA"/>
</dbReference>
<name>A0A1I0YF14_9FLAO</name>
<evidence type="ECO:0000313" key="3">
    <source>
        <dbReference type="EMBL" id="SFB10958.1"/>
    </source>
</evidence>
<dbReference type="InterPro" id="IPR029057">
    <property type="entry name" value="PRTase-like"/>
</dbReference>
<organism evidence="3 4">
    <name type="scientific">Flavobacterium swingsii</name>
    <dbReference type="NCBI Taxonomy" id="498292"/>
    <lineage>
        <taxon>Bacteria</taxon>
        <taxon>Pseudomonadati</taxon>
        <taxon>Bacteroidota</taxon>
        <taxon>Flavobacteriia</taxon>
        <taxon>Flavobacteriales</taxon>
        <taxon>Flavobacteriaceae</taxon>
        <taxon>Flavobacterium</taxon>
    </lineage>
</organism>
<proteinExistence type="inferred from homology"/>
<dbReference type="SUPFAM" id="SSF53271">
    <property type="entry name" value="PRTase-like"/>
    <property type="match status" value="1"/>
</dbReference>
<keyword evidence="4" id="KW-1185">Reference proteome</keyword>
<evidence type="ECO:0000259" key="2">
    <source>
        <dbReference type="Pfam" id="PF00156"/>
    </source>
</evidence>
<protein>
    <submittedName>
        <fullName evidence="3">ComF family protein</fullName>
    </submittedName>
</protein>
<dbReference type="STRING" id="498292.SAMN05660845_1655"/>
<feature type="domain" description="Phosphoribosyltransferase" evidence="2">
    <location>
        <begin position="133"/>
        <end position="219"/>
    </location>
</feature>
<dbReference type="PANTHER" id="PTHR47505">
    <property type="entry name" value="DNA UTILIZATION PROTEIN YHGH"/>
    <property type="match status" value="1"/>
</dbReference>
<comment type="similarity">
    <text evidence="1">Belongs to the ComF/GntX family.</text>
</comment>
<reference evidence="4" key="1">
    <citation type="submission" date="2016-10" db="EMBL/GenBank/DDBJ databases">
        <authorList>
            <person name="Varghese N."/>
            <person name="Submissions S."/>
        </authorList>
    </citation>
    <scope>NUCLEOTIDE SEQUENCE [LARGE SCALE GENOMIC DNA]</scope>
    <source>
        <strain evidence="4">DSM 21789</strain>
    </source>
</reference>
<dbReference type="InterPro" id="IPR000836">
    <property type="entry name" value="PRTase_dom"/>
</dbReference>
<dbReference type="Gene3D" id="3.40.50.2020">
    <property type="match status" value="1"/>
</dbReference>